<dbReference type="EMBL" id="FOXH01000005">
    <property type="protein sequence ID" value="SFP69622.1"/>
    <property type="molecule type" value="Genomic_DNA"/>
</dbReference>
<feature type="transmembrane region" description="Helical" evidence="1">
    <location>
        <begin position="200"/>
        <end position="217"/>
    </location>
</feature>
<reference evidence="2 3" key="1">
    <citation type="submission" date="2016-10" db="EMBL/GenBank/DDBJ databases">
        <authorList>
            <person name="de Groot N.N."/>
        </authorList>
    </citation>
    <scope>NUCLEOTIDE SEQUENCE [LARGE SCALE GENOMIC DNA]</scope>
    <source>
        <strain evidence="3">E92,LMG 26720,CCM 7988</strain>
    </source>
</reference>
<keyword evidence="1" id="KW-0812">Transmembrane</keyword>
<sequence length="267" mass="31085">MLILFCLGLVNSFLFFGDILKDYAMIGLIIYALKNLIIRFRSIALIVLFLLTIGCLLFIENDMKNVGSITDLVKTDSVFLANFKYSIYLNLSSKYYLVCYHIQMLLLVLTGFYAGYFGINKTYLWCFKRPLYNFWSYLMADGMILSFLFLFHSHISTFGSVLYFLHILFFSIWYMTGFSMLVRDGTLLNKILSKIGRRTLTIYFIQNLILCSIWFLSSKQISQGLIINSIYFLGLQIGILLIFLINKSFLKKSSWIENLWRKLAAGF</sequence>
<evidence type="ECO:0008006" key="4">
    <source>
        <dbReference type="Google" id="ProtNLM"/>
    </source>
</evidence>
<protein>
    <recommendedName>
        <fullName evidence="4">DUF418 domain-containing protein</fullName>
    </recommendedName>
</protein>
<gene>
    <name evidence="2" type="ORF">SAMN04515674_1059</name>
</gene>
<proteinExistence type="predicted"/>
<dbReference type="Proteomes" id="UP000199306">
    <property type="component" value="Unassembled WGS sequence"/>
</dbReference>
<feature type="transmembrane region" description="Helical" evidence="1">
    <location>
        <begin position="12"/>
        <end position="33"/>
    </location>
</feature>
<keyword evidence="1" id="KW-0472">Membrane</keyword>
<organism evidence="2 3">
    <name type="scientific">Pseudarcicella hirudinis</name>
    <dbReference type="NCBI Taxonomy" id="1079859"/>
    <lineage>
        <taxon>Bacteria</taxon>
        <taxon>Pseudomonadati</taxon>
        <taxon>Bacteroidota</taxon>
        <taxon>Cytophagia</taxon>
        <taxon>Cytophagales</taxon>
        <taxon>Flectobacillaceae</taxon>
        <taxon>Pseudarcicella</taxon>
    </lineage>
</organism>
<evidence type="ECO:0000313" key="2">
    <source>
        <dbReference type="EMBL" id="SFP69622.1"/>
    </source>
</evidence>
<dbReference type="AlphaFoldDB" id="A0A1I5SFY6"/>
<feature type="transmembrane region" description="Helical" evidence="1">
    <location>
        <begin position="40"/>
        <end position="59"/>
    </location>
</feature>
<keyword evidence="3" id="KW-1185">Reference proteome</keyword>
<evidence type="ECO:0000313" key="3">
    <source>
        <dbReference type="Proteomes" id="UP000199306"/>
    </source>
</evidence>
<feature type="transmembrane region" description="Helical" evidence="1">
    <location>
        <begin position="161"/>
        <end position="180"/>
    </location>
</feature>
<feature type="transmembrane region" description="Helical" evidence="1">
    <location>
        <begin position="95"/>
        <end position="119"/>
    </location>
</feature>
<feature type="transmembrane region" description="Helical" evidence="1">
    <location>
        <begin position="223"/>
        <end position="245"/>
    </location>
</feature>
<accession>A0A1I5SFY6</accession>
<evidence type="ECO:0000256" key="1">
    <source>
        <dbReference type="SAM" id="Phobius"/>
    </source>
</evidence>
<keyword evidence="1" id="KW-1133">Transmembrane helix</keyword>
<feature type="transmembrane region" description="Helical" evidence="1">
    <location>
        <begin position="131"/>
        <end position="155"/>
    </location>
</feature>
<name>A0A1I5SFY6_9BACT</name>